<proteinExistence type="inferred from homology"/>
<evidence type="ECO:0000256" key="12">
    <source>
        <dbReference type="ARBA" id="ARBA00032718"/>
    </source>
</evidence>
<dbReference type="InterPro" id="IPR019758">
    <property type="entry name" value="Pept_S26A_signal_pept_1_CS"/>
</dbReference>
<evidence type="ECO:0000256" key="6">
    <source>
        <dbReference type="ARBA" id="ARBA00022692"/>
    </source>
</evidence>
<dbReference type="GO" id="GO:0006465">
    <property type="term" value="P:signal peptide processing"/>
    <property type="evidence" value="ECO:0007669"/>
    <property type="project" value="InterPro"/>
</dbReference>
<evidence type="ECO:0000313" key="16">
    <source>
        <dbReference type="EMBL" id="CAF1064575.1"/>
    </source>
</evidence>
<feature type="active site" evidence="13">
    <location>
        <position position="181"/>
    </location>
</feature>
<keyword evidence="7" id="KW-0999">Mitochondrion inner membrane</keyword>
<dbReference type="GO" id="GO:0004252">
    <property type="term" value="F:serine-type endopeptidase activity"/>
    <property type="evidence" value="ECO:0007669"/>
    <property type="project" value="InterPro"/>
</dbReference>
<evidence type="ECO:0000256" key="13">
    <source>
        <dbReference type="PIRSR" id="PIRSR600223-1"/>
    </source>
</evidence>
<dbReference type="Pfam" id="PF10502">
    <property type="entry name" value="Peptidase_S26"/>
    <property type="match status" value="1"/>
</dbReference>
<dbReference type="SUPFAM" id="SSF51306">
    <property type="entry name" value="LexA/Signal peptidase"/>
    <property type="match status" value="1"/>
</dbReference>
<evidence type="ECO:0000256" key="7">
    <source>
        <dbReference type="ARBA" id="ARBA00022792"/>
    </source>
</evidence>
<dbReference type="Gene3D" id="2.10.109.10">
    <property type="entry name" value="Umud Fragment, subunit A"/>
    <property type="match status" value="1"/>
</dbReference>
<dbReference type="GO" id="GO:0006627">
    <property type="term" value="P:protein processing involved in protein targeting to mitochondrion"/>
    <property type="evidence" value="ECO:0007669"/>
    <property type="project" value="InterPro"/>
</dbReference>
<dbReference type="EMBL" id="CAJNOG010000196">
    <property type="protein sequence ID" value="CAF1064575.1"/>
    <property type="molecule type" value="Genomic_DNA"/>
</dbReference>
<evidence type="ECO:0000256" key="8">
    <source>
        <dbReference type="ARBA" id="ARBA00022801"/>
    </source>
</evidence>
<evidence type="ECO:0000256" key="4">
    <source>
        <dbReference type="ARBA" id="ARBA00013650"/>
    </source>
</evidence>
<keyword evidence="9" id="KW-1133">Transmembrane helix</keyword>
<evidence type="ECO:0000256" key="9">
    <source>
        <dbReference type="ARBA" id="ARBA00022989"/>
    </source>
</evidence>
<keyword evidence="5" id="KW-0645">Protease</keyword>
<keyword evidence="10" id="KW-0496">Mitochondrion</keyword>
<accession>A0A814LFU2</accession>
<protein>
    <recommendedName>
        <fullName evidence="4">Mitochondrial inner membrane protease subunit 2</fullName>
    </recommendedName>
    <alternativeName>
        <fullName evidence="12">IMP2-like protein</fullName>
    </alternativeName>
</protein>
<comment type="similarity">
    <text evidence="2">Belongs to the peptidase S26 family. IMP2 subfamily.</text>
</comment>
<comment type="subcellular location">
    <subcellularLocation>
        <location evidence="1">Mitochondrion inner membrane</location>
        <topology evidence="1">Single-pass membrane protein</topology>
    </subcellularLocation>
</comment>
<evidence type="ECO:0000313" key="17">
    <source>
        <dbReference type="Proteomes" id="UP000663845"/>
    </source>
</evidence>
<evidence type="ECO:0000259" key="15">
    <source>
        <dbReference type="Pfam" id="PF10502"/>
    </source>
</evidence>
<comment type="caution">
    <text evidence="16">The sequence shown here is derived from an EMBL/GenBank/DDBJ whole genome shotgun (WGS) entry which is preliminary data.</text>
</comment>
<evidence type="ECO:0000256" key="14">
    <source>
        <dbReference type="SAM" id="MobiDB-lite"/>
    </source>
</evidence>
<dbReference type="InterPro" id="IPR019533">
    <property type="entry name" value="Peptidase_S26"/>
</dbReference>
<sequence length="259" mass="28632">MASLFRNSRFMLTHASCIRRAAGTTSTSSGTPSTQPSGASGNLSQASRSADGTDMAMRDAEQRGTLNDPIKPKPAGESSHTPQVGTSLNTWGKIGFGKLGEFVKHALKGAIFALPFLTTFMDRITTLSLVDGISMQPILNPTGLNSDWILIKRWHIDDYFLQKNDIISFESPREPGVFMIKRVKALENEIIYDTKKQRETRVSKGHVWVEGDNKRASYDSRHFGSIARGLVTGRALCVLWPPKRFGTKLTILDDDDDDD</sequence>
<keyword evidence="11" id="KW-0472">Membrane</keyword>
<dbReference type="Proteomes" id="UP000663845">
    <property type="component" value="Unassembled WGS sequence"/>
</dbReference>
<gene>
    <name evidence="16" type="ORF">JYZ213_LOCUS19410</name>
</gene>
<feature type="active site" evidence="13">
    <location>
        <position position="134"/>
    </location>
</feature>
<organism evidence="16 17">
    <name type="scientific">Adineta steineri</name>
    <dbReference type="NCBI Taxonomy" id="433720"/>
    <lineage>
        <taxon>Eukaryota</taxon>
        <taxon>Metazoa</taxon>
        <taxon>Spiralia</taxon>
        <taxon>Gnathifera</taxon>
        <taxon>Rotifera</taxon>
        <taxon>Eurotatoria</taxon>
        <taxon>Bdelloidea</taxon>
        <taxon>Adinetida</taxon>
        <taxon>Adinetidae</taxon>
        <taxon>Adineta</taxon>
    </lineage>
</organism>
<dbReference type="PRINTS" id="PR00727">
    <property type="entry name" value="LEADERPTASE"/>
</dbReference>
<dbReference type="PANTHER" id="PTHR46041">
    <property type="entry name" value="MITOCHONDRIAL INNER MEMBRANE PROTEASE SUBUNIT 2"/>
    <property type="match status" value="1"/>
</dbReference>
<dbReference type="CDD" id="cd06530">
    <property type="entry name" value="S26_SPase_I"/>
    <property type="match status" value="1"/>
</dbReference>
<dbReference type="PROSITE" id="PS00761">
    <property type="entry name" value="SPASE_I_3"/>
    <property type="match status" value="1"/>
</dbReference>
<evidence type="ECO:0000256" key="3">
    <source>
        <dbReference type="ARBA" id="ARBA00011805"/>
    </source>
</evidence>
<reference evidence="16" key="1">
    <citation type="submission" date="2021-02" db="EMBL/GenBank/DDBJ databases">
        <authorList>
            <person name="Nowell W R."/>
        </authorList>
    </citation>
    <scope>NUCLEOTIDE SEQUENCE</scope>
</reference>
<feature type="compositionally biased region" description="Low complexity" evidence="14">
    <location>
        <begin position="21"/>
        <end position="41"/>
    </location>
</feature>
<feature type="region of interest" description="Disordered" evidence="14">
    <location>
        <begin position="21"/>
        <end position="85"/>
    </location>
</feature>
<evidence type="ECO:0000256" key="10">
    <source>
        <dbReference type="ARBA" id="ARBA00023128"/>
    </source>
</evidence>
<comment type="subunit">
    <text evidence="3">Heterodimer of 2 subunits, IMMPL1 and IMMPL2.</text>
</comment>
<keyword evidence="6" id="KW-0812">Transmembrane</keyword>
<evidence type="ECO:0000256" key="5">
    <source>
        <dbReference type="ARBA" id="ARBA00022670"/>
    </source>
</evidence>
<dbReference type="InterPro" id="IPR037730">
    <property type="entry name" value="IMP2"/>
</dbReference>
<dbReference type="PANTHER" id="PTHR46041:SF2">
    <property type="entry name" value="MITOCHONDRIAL INNER MEMBRANE PROTEASE SUBUNIT 2"/>
    <property type="match status" value="1"/>
</dbReference>
<evidence type="ECO:0000256" key="1">
    <source>
        <dbReference type="ARBA" id="ARBA00004434"/>
    </source>
</evidence>
<dbReference type="InterPro" id="IPR036286">
    <property type="entry name" value="LexA/Signal_pep-like_sf"/>
</dbReference>
<dbReference type="AlphaFoldDB" id="A0A814LFU2"/>
<name>A0A814LFU2_9BILA</name>
<dbReference type="InterPro" id="IPR000223">
    <property type="entry name" value="Pept_S26A_signal_pept_1"/>
</dbReference>
<dbReference type="GO" id="GO:0042720">
    <property type="term" value="C:mitochondrial inner membrane peptidase complex"/>
    <property type="evidence" value="ECO:0007669"/>
    <property type="project" value="InterPro"/>
</dbReference>
<evidence type="ECO:0000256" key="2">
    <source>
        <dbReference type="ARBA" id="ARBA00007066"/>
    </source>
</evidence>
<feature type="domain" description="Peptidase S26" evidence="15">
    <location>
        <begin position="196"/>
        <end position="240"/>
    </location>
</feature>
<keyword evidence="8" id="KW-0378">Hydrolase</keyword>
<evidence type="ECO:0000256" key="11">
    <source>
        <dbReference type="ARBA" id="ARBA00023136"/>
    </source>
</evidence>